<comment type="caution">
    <text evidence="5">The sequence shown here is derived from an EMBL/GenBank/DDBJ whole genome shotgun (WGS) entry which is preliminary data.</text>
</comment>
<dbReference type="Pfam" id="PF13561">
    <property type="entry name" value="adh_short_C2"/>
    <property type="match status" value="1"/>
</dbReference>
<dbReference type="GO" id="GO:0006633">
    <property type="term" value="P:fatty acid biosynthetic process"/>
    <property type="evidence" value="ECO:0007669"/>
    <property type="project" value="TreeGrafter"/>
</dbReference>
<name>A0A8H3CL28_9AGAM</name>
<sequence>MSTKTTQKGPPVAVITGAGQGIGRAIAQKLASDGYSLSLGDISSNQERLKEVANECAKIHKSVIAQGAEPKLYYGPCDVTVEAQVQALVGAAVNNLGGIDVMVANAGIYRAASILEMEDELFDQTYAVNVKGVLYSYRAAAKEMIPRGGGRIIGACSASGRLASPNKAAYCSSKFAVRALTQTAAQEWGRHNITVNAYAPGPTDTDMWNNDVLGGITGGAQAQQLVMLFIVFLRLVSYITKIMNRLATGKITSPEEIAGLVSFLVSPAARNITGQVVSIDGGLIMQ</sequence>
<dbReference type="InterPro" id="IPR002347">
    <property type="entry name" value="SDR_fam"/>
</dbReference>
<keyword evidence="2" id="KW-0521">NADP</keyword>
<dbReference type="PROSITE" id="PS00061">
    <property type="entry name" value="ADH_SHORT"/>
    <property type="match status" value="1"/>
</dbReference>
<dbReference type="Gene3D" id="3.40.50.720">
    <property type="entry name" value="NAD(P)-binding Rossmann-like Domain"/>
    <property type="match status" value="1"/>
</dbReference>
<evidence type="ECO:0008006" key="7">
    <source>
        <dbReference type="Google" id="ProtNLM"/>
    </source>
</evidence>
<dbReference type="PANTHER" id="PTHR42760:SF121">
    <property type="entry name" value="3-OXOACYL-(ACYL-CARRIER-PROTEIN) REDUCTASE"/>
    <property type="match status" value="1"/>
</dbReference>
<dbReference type="PRINTS" id="PR00080">
    <property type="entry name" value="SDRFAMILY"/>
</dbReference>
<dbReference type="Proteomes" id="UP000663888">
    <property type="component" value="Unassembled WGS sequence"/>
</dbReference>
<reference evidence="5" key="1">
    <citation type="submission" date="2021-01" db="EMBL/GenBank/DDBJ databases">
        <authorList>
            <person name="Kaushik A."/>
        </authorList>
    </citation>
    <scope>NUCLEOTIDE SEQUENCE</scope>
    <source>
        <strain evidence="4">AG4-R118</strain>
        <strain evidence="5">AG4-RS23</strain>
    </source>
</reference>
<proteinExistence type="inferred from homology"/>
<evidence type="ECO:0000256" key="3">
    <source>
        <dbReference type="RuleBase" id="RU000363"/>
    </source>
</evidence>
<evidence type="ECO:0000256" key="1">
    <source>
        <dbReference type="ARBA" id="ARBA00006484"/>
    </source>
</evidence>
<evidence type="ECO:0000313" key="5">
    <source>
        <dbReference type="EMBL" id="CAE6483704.1"/>
    </source>
</evidence>
<dbReference type="PRINTS" id="PR00081">
    <property type="entry name" value="GDHRDH"/>
</dbReference>
<evidence type="ECO:0000256" key="2">
    <source>
        <dbReference type="ARBA" id="ARBA00022857"/>
    </source>
</evidence>
<dbReference type="GO" id="GO:0016616">
    <property type="term" value="F:oxidoreductase activity, acting on the CH-OH group of donors, NAD or NADP as acceptor"/>
    <property type="evidence" value="ECO:0007669"/>
    <property type="project" value="TreeGrafter"/>
</dbReference>
<dbReference type="GO" id="GO:0048038">
    <property type="term" value="F:quinone binding"/>
    <property type="evidence" value="ECO:0007669"/>
    <property type="project" value="TreeGrafter"/>
</dbReference>
<dbReference type="SUPFAM" id="SSF51735">
    <property type="entry name" value="NAD(P)-binding Rossmann-fold domains"/>
    <property type="match status" value="1"/>
</dbReference>
<protein>
    <recommendedName>
        <fullName evidence="7">Diacetyl reductase [(S)-acetoin forming]</fullName>
    </recommendedName>
</protein>
<evidence type="ECO:0000313" key="4">
    <source>
        <dbReference type="EMBL" id="CAE6400988.1"/>
    </source>
</evidence>
<dbReference type="Proteomes" id="UP000663861">
    <property type="component" value="Unassembled WGS sequence"/>
</dbReference>
<dbReference type="EMBL" id="CAJMWX010000091">
    <property type="protein sequence ID" value="CAE6400988.1"/>
    <property type="molecule type" value="Genomic_DNA"/>
</dbReference>
<dbReference type="Pfam" id="PF00106">
    <property type="entry name" value="adh_short"/>
    <property type="match status" value="1"/>
</dbReference>
<gene>
    <name evidence="5" type="ORF">RDB_LOCUS101794</name>
    <name evidence="4" type="ORF">RDB_LOCUS3528</name>
</gene>
<dbReference type="PANTHER" id="PTHR42760">
    <property type="entry name" value="SHORT-CHAIN DEHYDROGENASES/REDUCTASES FAMILY MEMBER"/>
    <property type="match status" value="1"/>
</dbReference>
<dbReference type="AlphaFoldDB" id="A0A8H3CL28"/>
<dbReference type="FunFam" id="3.40.50.720:FF:000084">
    <property type="entry name" value="Short-chain dehydrogenase reductase"/>
    <property type="match status" value="1"/>
</dbReference>
<comment type="similarity">
    <text evidence="1 3">Belongs to the short-chain dehydrogenases/reductases (SDR) family.</text>
</comment>
<accession>A0A8H3CL28</accession>
<dbReference type="InterPro" id="IPR020904">
    <property type="entry name" value="Sc_DH/Rdtase_CS"/>
</dbReference>
<dbReference type="InterPro" id="IPR036291">
    <property type="entry name" value="NAD(P)-bd_dom_sf"/>
</dbReference>
<dbReference type="EMBL" id="CAJMWY010002165">
    <property type="protein sequence ID" value="CAE6483704.1"/>
    <property type="molecule type" value="Genomic_DNA"/>
</dbReference>
<evidence type="ECO:0000313" key="6">
    <source>
        <dbReference type="Proteomes" id="UP000663861"/>
    </source>
</evidence>
<organism evidence="5 6">
    <name type="scientific">Rhizoctonia solani</name>
    <dbReference type="NCBI Taxonomy" id="456999"/>
    <lineage>
        <taxon>Eukaryota</taxon>
        <taxon>Fungi</taxon>
        <taxon>Dikarya</taxon>
        <taxon>Basidiomycota</taxon>
        <taxon>Agaricomycotina</taxon>
        <taxon>Agaricomycetes</taxon>
        <taxon>Cantharellales</taxon>
        <taxon>Ceratobasidiaceae</taxon>
        <taxon>Rhizoctonia</taxon>
    </lineage>
</organism>